<dbReference type="PANTHER" id="PTHR12599:SF0">
    <property type="entry name" value="PTERIN-4-ALPHA-CARBINOLAMINE DEHYDRATASE"/>
    <property type="match status" value="1"/>
</dbReference>
<dbReference type="InterPro" id="IPR036428">
    <property type="entry name" value="PCD_sf"/>
</dbReference>
<evidence type="ECO:0000256" key="3">
    <source>
        <dbReference type="ARBA" id="ARBA00013252"/>
    </source>
</evidence>
<dbReference type="GO" id="GO:0006729">
    <property type="term" value="P:tetrahydrobiopterin biosynthetic process"/>
    <property type="evidence" value="ECO:0007669"/>
    <property type="project" value="InterPro"/>
</dbReference>
<evidence type="ECO:0000256" key="4">
    <source>
        <dbReference type="ARBA" id="ARBA00023239"/>
    </source>
</evidence>
<dbReference type="EMBL" id="KV878341">
    <property type="protein sequence ID" value="OJJ47151.1"/>
    <property type="molecule type" value="Genomic_DNA"/>
</dbReference>
<dbReference type="VEuPathDB" id="FungiDB:ASPZODRAFT_65028"/>
<dbReference type="STRING" id="1073090.A0A1L9SJ65"/>
<feature type="region of interest" description="Disordered" evidence="6">
    <location>
        <begin position="1"/>
        <end position="21"/>
    </location>
</feature>
<dbReference type="OrthoDB" id="277398at2759"/>
<gene>
    <name evidence="7" type="ORF">ASPZODRAFT_65028</name>
</gene>
<evidence type="ECO:0000313" key="8">
    <source>
        <dbReference type="Proteomes" id="UP000184188"/>
    </source>
</evidence>
<evidence type="ECO:0000256" key="1">
    <source>
        <dbReference type="ARBA" id="ARBA00001554"/>
    </source>
</evidence>
<comment type="catalytic activity">
    <reaction evidence="1">
        <text>(4aS,6R)-4a-hydroxy-L-erythro-5,6,7,8-tetrahydrobiopterin = (6R)-L-erythro-6,7-dihydrobiopterin + H2O</text>
        <dbReference type="Rhea" id="RHEA:11920"/>
        <dbReference type="ChEBI" id="CHEBI:15377"/>
        <dbReference type="ChEBI" id="CHEBI:15642"/>
        <dbReference type="ChEBI" id="CHEBI:43120"/>
        <dbReference type="EC" id="4.2.1.96"/>
    </reaction>
</comment>
<keyword evidence="8" id="KW-1185">Reference proteome</keyword>
<protein>
    <recommendedName>
        <fullName evidence="3">4a-hydroxytetrahydrobiopterin dehydratase</fullName>
        <ecNumber evidence="3">4.2.1.96</ecNumber>
    </recommendedName>
    <alternativeName>
        <fullName evidence="5">4-alpha-hydroxy-tetrahydropterin dehydratase</fullName>
    </alternativeName>
</protein>
<dbReference type="GO" id="GO:0008124">
    <property type="term" value="F:4-alpha-hydroxytetrahydrobiopterin dehydratase activity"/>
    <property type="evidence" value="ECO:0007669"/>
    <property type="project" value="UniProtKB-EC"/>
</dbReference>
<evidence type="ECO:0000256" key="2">
    <source>
        <dbReference type="ARBA" id="ARBA00006472"/>
    </source>
</evidence>
<dbReference type="CDD" id="cd00488">
    <property type="entry name" value="PCD_DCoH"/>
    <property type="match status" value="1"/>
</dbReference>
<dbReference type="Proteomes" id="UP000184188">
    <property type="component" value="Unassembled WGS sequence"/>
</dbReference>
<dbReference type="Gene3D" id="3.30.1360.20">
    <property type="entry name" value="Transcriptional coactivator/pterin dehydratase"/>
    <property type="match status" value="1"/>
</dbReference>
<evidence type="ECO:0000256" key="5">
    <source>
        <dbReference type="ARBA" id="ARBA00030497"/>
    </source>
</evidence>
<keyword evidence="4" id="KW-0456">Lyase</keyword>
<evidence type="ECO:0000256" key="6">
    <source>
        <dbReference type="SAM" id="MobiDB-lite"/>
    </source>
</evidence>
<dbReference type="AlphaFoldDB" id="A0A1L9SJ65"/>
<dbReference type="GeneID" id="34615737"/>
<dbReference type="InterPro" id="IPR001533">
    <property type="entry name" value="Pterin_deHydtase"/>
</dbReference>
<dbReference type="Pfam" id="PF01329">
    <property type="entry name" value="Pterin_4a"/>
    <property type="match status" value="1"/>
</dbReference>
<proteinExistence type="inferred from homology"/>
<sequence length="136" mass="14482">MASTAEKGAPSPAREIKTTDLNPVLSAGEDEEQIVPALQSLLRAGWTLDTAGTGVSKTFFFKTYFKGISFTNLVAAESATKKHHPTMTVKFGSVHVHWTTHRPAGLSMKDLELAAHCDRGAELVGAVAQGEGQKCS</sequence>
<dbReference type="EC" id="4.2.1.96" evidence="3"/>
<evidence type="ECO:0000313" key="7">
    <source>
        <dbReference type="EMBL" id="OJJ47151.1"/>
    </source>
</evidence>
<dbReference type="PANTHER" id="PTHR12599">
    <property type="entry name" value="PTERIN-4-ALPHA-CARBINOLAMINE DEHYDRATASE"/>
    <property type="match status" value="1"/>
</dbReference>
<dbReference type="SUPFAM" id="SSF55248">
    <property type="entry name" value="PCD-like"/>
    <property type="match status" value="1"/>
</dbReference>
<accession>A0A1L9SJ65</accession>
<organism evidence="7 8">
    <name type="scientific">Penicilliopsis zonata CBS 506.65</name>
    <dbReference type="NCBI Taxonomy" id="1073090"/>
    <lineage>
        <taxon>Eukaryota</taxon>
        <taxon>Fungi</taxon>
        <taxon>Dikarya</taxon>
        <taxon>Ascomycota</taxon>
        <taxon>Pezizomycotina</taxon>
        <taxon>Eurotiomycetes</taxon>
        <taxon>Eurotiomycetidae</taxon>
        <taxon>Eurotiales</taxon>
        <taxon>Aspergillaceae</taxon>
        <taxon>Penicilliopsis</taxon>
    </lineage>
</organism>
<comment type="similarity">
    <text evidence="2">Belongs to the pterin-4-alpha-carbinolamine dehydratase family.</text>
</comment>
<name>A0A1L9SJ65_9EURO</name>
<reference evidence="8" key="1">
    <citation type="journal article" date="2017" name="Genome Biol.">
        <title>Comparative genomics reveals high biological diversity and specific adaptations in the industrially and medically important fungal genus Aspergillus.</title>
        <authorList>
            <person name="de Vries R.P."/>
            <person name="Riley R."/>
            <person name="Wiebenga A."/>
            <person name="Aguilar-Osorio G."/>
            <person name="Amillis S."/>
            <person name="Uchima C.A."/>
            <person name="Anderluh G."/>
            <person name="Asadollahi M."/>
            <person name="Askin M."/>
            <person name="Barry K."/>
            <person name="Battaglia E."/>
            <person name="Bayram O."/>
            <person name="Benocci T."/>
            <person name="Braus-Stromeyer S.A."/>
            <person name="Caldana C."/>
            <person name="Canovas D."/>
            <person name="Cerqueira G.C."/>
            <person name="Chen F."/>
            <person name="Chen W."/>
            <person name="Choi C."/>
            <person name="Clum A."/>
            <person name="Dos Santos R.A."/>
            <person name="Damasio A.R."/>
            <person name="Diallinas G."/>
            <person name="Emri T."/>
            <person name="Fekete E."/>
            <person name="Flipphi M."/>
            <person name="Freyberg S."/>
            <person name="Gallo A."/>
            <person name="Gournas C."/>
            <person name="Habgood R."/>
            <person name="Hainaut M."/>
            <person name="Harispe M.L."/>
            <person name="Henrissat B."/>
            <person name="Hilden K.S."/>
            <person name="Hope R."/>
            <person name="Hossain A."/>
            <person name="Karabika E."/>
            <person name="Karaffa L."/>
            <person name="Karanyi Z."/>
            <person name="Krasevec N."/>
            <person name="Kuo A."/>
            <person name="Kusch H."/>
            <person name="LaButti K."/>
            <person name="Lagendijk E.L."/>
            <person name="Lapidus A."/>
            <person name="Levasseur A."/>
            <person name="Lindquist E."/>
            <person name="Lipzen A."/>
            <person name="Logrieco A.F."/>
            <person name="MacCabe A."/>
            <person name="Maekelae M.R."/>
            <person name="Malavazi I."/>
            <person name="Melin P."/>
            <person name="Meyer V."/>
            <person name="Mielnichuk N."/>
            <person name="Miskei M."/>
            <person name="Molnar A.P."/>
            <person name="Mule G."/>
            <person name="Ngan C.Y."/>
            <person name="Orejas M."/>
            <person name="Orosz E."/>
            <person name="Ouedraogo J.P."/>
            <person name="Overkamp K.M."/>
            <person name="Park H.-S."/>
            <person name="Perrone G."/>
            <person name="Piumi F."/>
            <person name="Punt P.J."/>
            <person name="Ram A.F."/>
            <person name="Ramon A."/>
            <person name="Rauscher S."/>
            <person name="Record E."/>
            <person name="Riano-Pachon D.M."/>
            <person name="Robert V."/>
            <person name="Roehrig J."/>
            <person name="Ruller R."/>
            <person name="Salamov A."/>
            <person name="Salih N.S."/>
            <person name="Samson R.A."/>
            <person name="Sandor E."/>
            <person name="Sanguinetti M."/>
            <person name="Schuetze T."/>
            <person name="Sepcic K."/>
            <person name="Shelest E."/>
            <person name="Sherlock G."/>
            <person name="Sophianopoulou V."/>
            <person name="Squina F.M."/>
            <person name="Sun H."/>
            <person name="Susca A."/>
            <person name="Todd R.B."/>
            <person name="Tsang A."/>
            <person name="Unkles S.E."/>
            <person name="van de Wiele N."/>
            <person name="van Rossen-Uffink D."/>
            <person name="Oliveira J.V."/>
            <person name="Vesth T.C."/>
            <person name="Visser J."/>
            <person name="Yu J.-H."/>
            <person name="Zhou M."/>
            <person name="Andersen M.R."/>
            <person name="Archer D.B."/>
            <person name="Baker S.E."/>
            <person name="Benoit I."/>
            <person name="Brakhage A.A."/>
            <person name="Braus G.H."/>
            <person name="Fischer R."/>
            <person name="Frisvad J.C."/>
            <person name="Goldman G.H."/>
            <person name="Houbraken J."/>
            <person name="Oakley B."/>
            <person name="Pocsi I."/>
            <person name="Scazzocchio C."/>
            <person name="Seiboth B."/>
            <person name="vanKuyk P.A."/>
            <person name="Wortman J."/>
            <person name="Dyer P.S."/>
            <person name="Grigoriev I.V."/>
        </authorList>
    </citation>
    <scope>NUCLEOTIDE SEQUENCE [LARGE SCALE GENOMIC DNA]</scope>
    <source>
        <strain evidence="8">CBS 506.65</strain>
    </source>
</reference>
<dbReference type="RefSeq" id="XP_022581661.1">
    <property type="nucleotide sequence ID" value="XM_022729273.1"/>
</dbReference>